<dbReference type="GO" id="GO:0032993">
    <property type="term" value="C:protein-DNA complex"/>
    <property type="evidence" value="ECO:0007669"/>
    <property type="project" value="TreeGrafter"/>
</dbReference>
<dbReference type="InterPro" id="IPR000847">
    <property type="entry name" value="LysR_HTH_N"/>
</dbReference>
<dbReference type="Pfam" id="PF00126">
    <property type="entry name" value="HTH_1"/>
    <property type="match status" value="1"/>
</dbReference>
<sequence>MNLSTVDIASFLAVAESGHLTETAAALDVPQPTLSRRIARLEEELGATLFDRVGRSLQLNARGRAFQSYARDIMTATDAGSREVHRLMDPERGTVRIGFMHSLGTWLIPSLLREYRARFPQVQFELCQGPARDLENAVLIDDLDLAFVSPAPACPEVSWAVLRTQELALAVPSGHPLAGRSSVPLAELKGEHFIGMYEAYGIQIILEHLAADAGFTPKIAFRTQEMTTVGGLVSSGLGVALLPLGDPALAFDGVELIPLEPRFERDIGLIWQSGLFEAPPVELFKNFVLGRI</sequence>
<dbReference type="FunFam" id="1.10.10.10:FF:000001">
    <property type="entry name" value="LysR family transcriptional regulator"/>
    <property type="match status" value="1"/>
</dbReference>
<dbReference type="SUPFAM" id="SSF53850">
    <property type="entry name" value="Periplasmic binding protein-like II"/>
    <property type="match status" value="1"/>
</dbReference>
<name>A0A6B8VDB7_9CORY</name>
<dbReference type="CDD" id="cd08434">
    <property type="entry name" value="PBP2_GltC_like"/>
    <property type="match status" value="1"/>
</dbReference>
<dbReference type="EMBL" id="CP046452">
    <property type="protein sequence ID" value="QGU01049.1"/>
    <property type="molecule type" value="Genomic_DNA"/>
</dbReference>
<dbReference type="InterPro" id="IPR005119">
    <property type="entry name" value="LysR_subst-bd"/>
</dbReference>
<proteinExistence type="inferred from homology"/>
<accession>A0A6B8VDB7</accession>
<evidence type="ECO:0000256" key="5">
    <source>
        <dbReference type="ARBA" id="ARBA00023163"/>
    </source>
</evidence>
<dbReference type="KEGG" id="ckw:CKALI_00740"/>
<evidence type="ECO:0000256" key="4">
    <source>
        <dbReference type="ARBA" id="ARBA00023159"/>
    </source>
</evidence>
<comment type="similarity">
    <text evidence="1">Belongs to the LysR transcriptional regulatory family.</text>
</comment>
<keyword evidence="3" id="KW-0238">DNA-binding</keyword>
<gene>
    <name evidence="7" type="primary">gltC</name>
    <name evidence="7" type="ORF">CKALI_00740</name>
</gene>
<evidence type="ECO:0000313" key="7">
    <source>
        <dbReference type="EMBL" id="QGU01049.1"/>
    </source>
</evidence>
<dbReference type="PROSITE" id="PS50931">
    <property type="entry name" value="HTH_LYSR"/>
    <property type="match status" value="1"/>
</dbReference>
<feature type="domain" description="HTH lysR-type" evidence="6">
    <location>
        <begin position="1"/>
        <end position="60"/>
    </location>
</feature>
<evidence type="ECO:0000259" key="6">
    <source>
        <dbReference type="PROSITE" id="PS50931"/>
    </source>
</evidence>
<dbReference type="SUPFAM" id="SSF46785">
    <property type="entry name" value="Winged helix' DNA-binding domain"/>
    <property type="match status" value="1"/>
</dbReference>
<dbReference type="PANTHER" id="PTHR30346">
    <property type="entry name" value="TRANSCRIPTIONAL DUAL REGULATOR HCAR-RELATED"/>
    <property type="match status" value="1"/>
</dbReference>
<dbReference type="GO" id="GO:0003677">
    <property type="term" value="F:DNA binding"/>
    <property type="evidence" value="ECO:0007669"/>
    <property type="project" value="UniProtKB-KW"/>
</dbReference>
<organism evidence="7 8">
    <name type="scientific">Corynebacterium kalinowskii</name>
    <dbReference type="NCBI Taxonomy" id="2675216"/>
    <lineage>
        <taxon>Bacteria</taxon>
        <taxon>Bacillati</taxon>
        <taxon>Actinomycetota</taxon>
        <taxon>Actinomycetes</taxon>
        <taxon>Mycobacteriales</taxon>
        <taxon>Corynebacteriaceae</taxon>
        <taxon>Corynebacterium</taxon>
    </lineage>
</organism>
<keyword evidence="5" id="KW-0804">Transcription</keyword>
<dbReference type="RefSeq" id="WP_197079727.1">
    <property type="nucleotide sequence ID" value="NZ_CP046452.1"/>
</dbReference>
<reference evidence="8" key="1">
    <citation type="submission" date="2019-11" db="EMBL/GenBank/DDBJ databases">
        <title>Complete genome sequence of Corynebacterium kalinowskii 1959, a novel Corynebacterium species isolated from soil of a small paddock in Vilsendorf, Germany.</title>
        <authorList>
            <person name="Schaffert L."/>
            <person name="Ruwe M."/>
            <person name="Milse J."/>
            <person name="Hanuschka K."/>
            <person name="Ortseifen V."/>
            <person name="Droste J."/>
            <person name="Brandt D."/>
            <person name="Schlueter L."/>
            <person name="Kutter Y."/>
            <person name="Vinke S."/>
            <person name="Viehoefer P."/>
            <person name="Jacob L."/>
            <person name="Luebke N.-C."/>
            <person name="Schulte-Berndt E."/>
            <person name="Hain C."/>
            <person name="Linder M."/>
            <person name="Schmidt P."/>
            <person name="Wollenschlaeger L."/>
            <person name="Luttermann T."/>
            <person name="Thieme E."/>
            <person name="Hassa J."/>
            <person name="Haak M."/>
            <person name="Wittchen M."/>
            <person name="Mentz A."/>
            <person name="Persicke M."/>
            <person name="Busche T."/>
            <person name="Ruckert C."/>
        </authorList>
    </citation>
    <scope>NUCLEOTIDE SEQUENCE [LARGE SCALE GENOMIC DNA]</scope>
    <source>
        <strain evidence="8">1959</strain>
    </source>
</reference>
<dbReference type="InterPro" id="IPR036388">
    <property type="entry name" value="WH-like_DNA-bd_sf"/>
</dbReference>
<dbReference type="InterPro" id="IPR036390">
    <property type="entry name" value="WH_DNA-bd_sf"/>
</dbReference>
<dbReference type="Pfam" id="PF03466">
    <property type="entry name" value="LysR_substrate"/>
    <property type="match status" value="1"/>
</dbReference>
<dbReference type="Gene3D" id="1.10.10.10">
    <property type="entry name" value="Winged helix-like DNA-binding domain superfamily/Winged helix DNA-binding domain"/>
    <property type="match status" value="1"/>
</dbReference>
<evidence type="ECO:0000256" key="2">
    <source>
        <dbReference type="ARBA" id="ARBA00023015"/>
    </source>
</evidence>
<protein>
    <submittedName>
        <fullName evidence="7">HTH-type transcriptional regulator GltC</fullName>
    </submittedName>
</protein>
<keyword evidence="8" id="KW-1185">Reference proteome</keyword>
<dbReference type="GO" id="GO:0003700">
    <property type="term" value="F:DNA-binding transcription factor activity"/>
    <property type="evidence" value="ECO:0007669"/>
    <property type="project" value="InterPro"/>
</dbReference>
<evidence type="ECO:0000256" key="1">
    <source>
        <dbReference type="ARBA" id="ARBA00009437"/>
    </source>
</evidence>
<dbReference type="AlphaFoldDB" id="A0A6B8VDB7"/>
<keyword evidence="2" id="KW-0805">Transcription regulation</keyword>
<dbReference type="Proteomes" id="UP000427071">
    <property type="component" value="Chromosome"/>
</dbReference>
<keyword evidence="4" id="KW-0010">Activator</keyword>
<dbReference type="Gene3D" id="3.40.190.290">
    <property type="match status" value="1"/>
</dbReference>
<evidence type="ECO:0000313" key="8">
    <source>
        <dbReference type="Proteomes" id="UP000427071"/>
    </source>
</evidence>
<dbReference type="PANTHER" id="PTHR30346:SF28">
    <property type="entry name" value="HTH-TYPE TRANSCRIPTIONAL REGULATOR CYNR"/>
    <property type="match status" value="1"/>
</dbReference>
<evidence type="ECO:0000256" key="3">
    <source>
        <dbReference type="ARBA" id="ARBA00023125"/>
    </source>
</evidence>
<dbReference type="PRINTS" id="PR00039">
    <property type="entry name" value="HTHLYSR"/>
</dbReference>